<keyword evidence="2" id="KW-1185">Reference proteome</keyword>
<dbReference type="Pfam" id="PF07386">
    <property type="entry name" value="DUF1499"/>
    <property type="match status" value="1"/>
</dbReference>
<dbReference type="EMBL" id="CYSF01000002">
    <property type="protein sequence ID" value="CUH83240.1"/>
    <property type="molecule type" value="Genomic_DNA"/>
</dbReference>
<reference evidence="1 2" key="1">
    <citation type="submission" date="2015-09" db="EMBL/GenBank/DDBJ databases">
        <authorList>
            <consortium name="Swine Surveillance"/>
        </authorList>
    </citation>
    <scope>NUCLEOTIDE SEQUENCE [LARGE SCALE GENOMIC DNA]</scope>
    <source>
        <strain evidence="1 2">CECT 8383</strain>
    </source>
</reference>
<dbReference type="AlphaFoldDB" id="A0A0P1H1U6"/>
<accession>A0A0P1H1U6</accession>
<evidence type="ECO:0000313" key="1">
    <source>
        <dbReference type="EMBL" id="CUH83240.1"/>
    </source>
</evidence>
<dbReference type="Proteomes" id="UP000051681">
    <property type="component" value="Unassembled WGS sequence"/>
</dbReference>
<evidence type="ECO:0000313" key="2">
    <source>
        <dbReference type="Proteomes" id="UP000051681"/>
    </source>
</evidence>
<dbReference type="InterPro" id="IPR010865">
    <property type="entry name" value="DUF1499"/>
</dbReference>
<protein>
    <recommendedName>
        <fullName evidence="3">DUF1499 domain-containing protein</fullName>
    </recommendedName>
</protein>
<dbReference type="STRING" id="340021.TM5383_00425"/>
<gene>
    <name evidence="1" type="ORF">TM5383_00425</name>
</gene>
<evidence type="ECO:0008006" key="3">
    <source>
        <dbReference type="Google" id="ProtNLM"/>
    </source>
</evidence>
<dbReference type="OrthoDB" id="8479024at2"/>
<organism evidence="1 2">
    <name type="scientific">Thalassovita mediterranea</name>
    <dbReference type="NCBI Taxonomy" id="340021"/>
    <lineage>
        <taxon>Bacteria</taxon>
        <taxon>Pseudomonadati</taxon>
        <taxon>Pseudomonadota</taxon>
        <taxon>Alphaproteobacteria</taxon>
        <taxon>Rhodobacterales</taxon>
        <taxon>Roseobacteraceae</taxon>
        <taxon>Thalassovita</taxon>
    </lineage>
</organism>
<dbReference type="RefSeq" id="WP_058317390.1">
    <property type="nucleotide sequence ID" value="NZ_CYSF01000002.1"/>
</dbReference>
<name>A0A0P1H1U6_9RHOB</name>
<proteinExistence type="predicted"/>
<sequence length="129" mass="13993">MKWLIFLLAVIAGLMVYVRLAPVQASVWHTAVEGDTDQDFDGGVIRVAEVSLAALDQVARGWDRTSVLAGSVDEGRITYVTRSLLWGFPDLTTVEARENGVAIHARLRFGKSDLGVNGKRVAAWLAAAQ</sequence>